<dbReference type="EMBL" id="AYKW01000009">
    <property type="protein sequence ID" value="PIL32805.1"/>
    <property type="molecule type" value="Genomic_DNA"/>
</dbReference>
<dbReference type="AlphaFoldDB" id="A0A2G8SG97"/>
<proteinExistence type="predicted"/>
<evidence type="ECO:0000313" key="1">
    <source>
        <dbReference type="EMBL" id="PIL32805.1"/>
    </source>
</evidence>
<accession>A0A2G8SG97</accession>
<reference evidence="1 2" key="1">
    <citation type="journal article" date="2015" name="Sci. Rep.">
        <title>Chromosome-level genome map provides insights into diverse defense mechanisms in the medicinal fungus Ganoderma sinense.</title>
        <authorList>
            <person name="Zhu Y."/>
            <person name="Xu J."/>
            <person name="Sun C."/>
            <person name="Zhou S."/>
            <person name="Xu H."/>
            <person name="Nelson D.R."/>
            <person name="Qian J."/>
            <person name="Song J."/>
            <person name="Luo H."/>
            <person name="Xiang L."/>
            <person name="Li Y."/>
            <person name="Xu Z."/>
            <person name="Ji A."/>
            <person name="Wang L."/>
            <person name="Lu S."/>
            <person name="Hayward A."/>
            <person name="Sun W."/>
            <person name="Li X."/>
            <person name="Schwartz D.C."/>
            <person name="Wang Y."/>
            <person name="Chen S."/>
        </authorList>
    </citation>
    <scope>NUCLEOTIDE SEQUENCE [LARGE SCALE GENOMIC DNA]</scope>
    <source>
        <strain evidence="1 2">ZZ0214-1</strain>
    </source>
</reference>
<name>A0A2G8SG97_9APHY</name>
<comment type="caution">
    <text evidence="1">The sequence shown here is derived from an EMBL/GenBank/DDBJ whole genome shotgun (WGS) entry which is preliminary data.</text>
</comment>
<protein>
    <submittedName>
        <fullName evidence="1">Uncharacterized protein</fullName>
    </submittedName>
</protein>
<sequence>MSNHPSIPNWREGPKRTFSFATGFSDPVMPSLWTPVHNGPSMTVVYDPTVKFKKDHDPKPAATQKKNP</sequence>
<organism evidence="1 2">
    <name type="scientific">Ganoderma sinense ZZ0214-1</name>
    <dbReference type="NCBI Taxonomy" id="1077348"/>
    <lineage>
        <taxon>Eukaryota</taxon>
        <taxon>Fungi</taxon>
        <taxon>Dikarya</taxon>
        <taxon>Basidiomycota</taxon>
        <taxon>Agaricomycotina</taxon>
        <taxon>Agaricomycetes</taxon>
        <taxon>Polyporales</taxon>
        <taxon>Polyporaceae</taxon>
        <taxon>Ganoderma</taxon>
    </lineage>
</organism>
<keyword evidence="2" id="KW-1185">Reference proteome</keyword>
<evidence type="ECO:0000313" key="2">
    <source>
        <dbReference type="Proteomes" id="UP000230002"/>
    </source>
</evidence>
<dbReference type="Proteomes" id="UP000230002">
    <property type="component" value="Unassembled WGS sequence"/>
</dbReference>
<gene>
    <name evidence="1" type="ORF">GSI_04922</name>
</gene>